<name>A0A3P5XMQ3_STRCB</name>
<dbReference type="RefSeq" id="WP_125073844.1">
    <property type="nucleotide sequence ID" value="NZ_JAGQEU010000127.1"/>
</dbReference>
<dbReference type="AlphaFoldDB" id="A0A3P5XMQ3"/>
<sequence>MLSDDEKTFIQDYLTQDWNLVVIKGTSPDCISYSIKTLYRLVERGVFKPEEMPWKGQRKLNGYSEKRRKQTFRRDLREQVESYPEFKTEFGHLKGGDYCRKGAENGCHHFGGTLVQNHYHASNQWT</sequence>
<reference evidence="1 2" key="1">
    <citation type="submission" date="2018-10" db="EMBL/GenBank/DDBJ databases">
        <authorList>
            <consortium name="Molecular Microbiology and Infection Unit (UMMI)"/>
            <person name="Machado M."/>
        </authorList>
    </citation>
    <scope>NUCLEOTIDE SEQUENCE [LARGE SCALE GENOMIC DNA]</scope>
    <source>
        <strain evidence="1">FMV2238.02</strain>
    </source>
</reference>
<dbReference type="EMBL" id="UXEP01000005">
    <property type="protein sequence ID" value="VDC42007.1"/>
    <property type="molecule type" value="Genomic_DNA"/>
</dbReference>
<protein>
    <submittedName>
        <fullName evidence="1">Uncharacterized protein</fullName>
    </submittedName>
</protein>
<accession>A0A3P5XMQ3</accession>
<gene>
    <name evidence="1" type="ORF">FMV2238Y02_04510</name>
</gene>
<organism evidence="1 2">
    <name type="scientific">Streptococcus canis</name>
    <dbReference type="NCBI Taxonomy" id="1329"/>
    <lineage>
        <taxon>Bacteria</taxon>
        <taxon>Bacillati</taxon>
        <taxon>Bacillota</taxon>
        <taxon>Bacilli</taxon>
        <taxon>Lactobacillales</taxon>
        <taxon>Streptococcaceae</taxon>
        <taxon>Streptococcus</taxon>
    </lineage>
</organism>
<evidence type="ECO:0000313" key="2">
    <source>
        <dbReference type="Proteomes" id="UP000280759"/>
    </source>
</evidence>
<keyword evidence="2" id="KW-1185">Reference proteome</keyword>
<evidence type="ECO:0000313" key="1">
    <source>
        <dbReference type="EMBL" id="VDC42007.1"/>
    </source>
</evidence>
<dbReference type="Proteomes" id="UP000280759">
    <property type="component" value="Unassembled WGS sequence"/>
</dbReference>
<proteinExistence type="predicted"/>